<accession>A0ABD6CIA0</accession>
<dbReference type="SUPFAM" id="SSF53335">
    <property type="entry name" value="S-adenosyl-L-methionine-dependent methyltransferases"/>
    <property type="match status" value="1"/>
</dbReference>
<dbReference type="InterPro" id="IPR029063">
    <property type="entry name" value="SAM-dependent_MTases_sf"/>
</dbReference>
<evidence type="ECO:0000313" key="10">
    <source>
        <dbReference type="Proteomes" id="UP001597119"/>
    </source>
</evidence>
<keyword evidence="3" id="KW-0808">Transferase</keyword>
<organism evidence="9 10">
    <name type="scientific">Halorientalis brevis</name>
    <dbReference type="NCBI Taxonomy" id="1126241"/>
    <lineage>
        <taxon>Archaea</taxon>
        <taxon>Methanobacteriati</taxon>
        <taxon>Methanobacteriota</taxon>
        <taxon>Stenosarchaea group</taxon>
        <taxon>Halobacteria</taxon>
        <taxon>Halobacteriales</taxon>
        <taxon>Haloarculaceae</taxon>
        <taxon>Halorientalis</taxon>
    </lineage>
</organism>
<dbReference type="InterPro" id="IPR003356">
    <property type="entry name" value="DNA_methylase_A-5"/>
</dbReference>
<comment type="caution">
    <text evidence="9">The sequence shown here is derived from an EMBL/GenBank/DDBJ whole genome shotgun (WGS) entry which is preliminary data.</text>
</comment>
<dbReference type="EMBL" id="JBHUDJ010000015">
    <property type="protein sequence ID" value="MFD1589276.1"/>
    <property type="molecule type" value="Genomic_DNA"/>
</dbReference>
<dbReference type="GO" id="GO:0009007">
    <property type="term" value="F:site-specific DNA-methyltransferase (adenine-specific) activity"/>
    <property type="evidence" value="ECO:0007669"/>
    <property type="project" value="UniProtKB-EC"/>
</dbReference>
<comment type="catalytic activity">
    <reaction evidence="6">
        <text>a 2'-deoxyadenosine in DNA + S-adenosyl-L-methionine = an N(6)-methyl-2'-deoxyadenosine in DNA + S-adenosyl-L-homocysteine + H(+)</text>
        <dbReference type="Rhea" id="RHEA:15197"/>
        <dbReference type="Rhea" id="RHEA-COMP:12418"/>
        <dbReference type="Rhea" id="RHEA-COMP:12419"/>
        <dbReference type="ChEBI" id="CHEBI:15378"/>
        <dbReference type="ChEBI" id="CHEBI:57856"/>
        <dbReference type="ChEBI" id="CHEBI:59789"/>
        <dbReference type="ChEBI" id="CHEBI:90615"/>
        <dbReference type="ChEBI" id="CHEBI:90616"/>
        <dbReference type="EC" id="2.1.1.72"/>
    </reaction>
</comment>
<evidence type="ECO:0000313" key="9">
    <source>
        <dbReference type="EMBL" id="MFD1589276.1"/>
    </source>
</evidence>
<dbReference type="InterPro" id="IPR002052">
    <property type="entry name" value="DNA_methylase_N6_adenine_CS"/>
</dbReference>
<reference evidence="9 10" key="1">
    <citation type="journal article" date="2019" name="Int. J. Syst. Evol. Microbiol.">
        <title>The Global Catalogue of Microorganisms (GCM) 10K type strain sequencing project: providing services to taxonomists for standard genome sequencing and annotation.</title>
        <authorList>
            <consortium name="The Broad Institute Genomics Platform"/>
            <consortium name="The Broad Institute Genome Sequencing Center for Infectious Disease"/>
            <person name="Wu L."/>
            <person name="Ma J."/>
        </authorList>
    </citation>
    <scope>NUCLEOTIDE SEQUENCE [LARGE SCALE GENOMIC DNA]</scope>
    <source>
        <strain evidence="9 10">CGMCC 1.12125</strain>
    </source>
</reference>
<evidence type="ECO:0000256" key="1">
    <source>
        <dbReference type="ARBA" id="ARBA00011900"/>
    </source>
</evidence>
<dbReference type="GO" id="GO:0032259">
    <property type="term" value="P:methylation"/>
    <property type="evidence" value="ECO:0007669"/>
    <property type="project" value="UniProtKB-KW"/>
</dbReference>
<proteinExistence type="predicted"/>
<dbReference type="Pfam" id="PF02384">
    <property type="entry name" value="N6_Mtase"/>
    <property type="match status" value="1"/>
</dbReference>
<dbReference type="GO" id="GO:0009307">
    <property type="term" value="P:DNA restriction-modification system"/>
    <property type="evidence" value="ECO:0007669"/>
    <property type="project" value="UniProtKB-KW"/>
</dbReference>
<dbReference type="Pfam" id="PF12161">
    <property type="entry name" value="HsdM_N"/>
    <property type="match status" value="1"/>
</dbReference>
<dbReference type="PANTHER" id="PTHR42933">
    <property type="entry name" value="SLR6095 PROTEIN"/>
    <property type="match status" value="1"/>
</dbReference>
<evidence type="ECO:0000256" key="5">
    <source>
        <dbReference type="ARBA" id="ARBA00022747"/>
    </source>
</evidence>
<dbReference type="Gene3D" id="3.40.50.150">
    <property type="entry name" value="Vaccinia Virus protein VP39"/>
    <property type="match status" value="1"/>
</dbReference>
<dbReference type="PRINTS" id="PR00507">
    <property type="entry name" value="N12N6MTFRASE"/>
</dbReference>
<dbReference type="RefSeq" id="WP_247381348.1">
    <property type="nucleotide sequence ID" value="NZ_JALLGV010000009.1"/>
</dbReference>
<dbReference type="PROSITE" id="PS00092">
    <property type="entry name" value="N6_MTASE"/>
    <property type="match status" value="1"/>
</dbReference>
<keyword evidence="5" id="KW-0680">Restriction system</keyword>
<dbReference type="Proteomes" id="UP001597119">
    <property type="component" value="Unassembled WGS sequence"/>
</dbReference>
<feature type="domain" description="N6 adenine-specific DNA methyltransferase N-terminal" evidence="8">
    <location>
        <begin position="8"/>
        <end position="142"/>
    </location>
</feature>
<feature type="domain" description="DNA methylase adenine-specific" evidence="7">
    <location>
        <begin position="156"/>
        <end position="464"/>
    </location>
</feature>
<evidence type="ECO:0000256" key="2">
    <source>
        <dbReference type="ARBA" id="ARBA00022603"/>
    </source>
</evidence>
<keyword evidence="10" id="KW-1185">Reference proteome</keyword>
<gene>
    <name evidence="9" type="ORF">ACFR9U_20050</name>
</gene>
<dbReference type="PANTHER" id="PTHR42933:SF3">
    <property type="entry name" value="TYPE I RESTRICTION ENZYME MJAVIII METHYLASE SUBUNIT"/>
    <property type="match status" value="1"/>
</dbReference>
<evidence type="ECO:0000256" key="6">
    <source>
        <dbReference type="ARBA" id="ARBA00047942"/>
    </source>
</evidence>
<sequence length="675" mass="78508">MADNFTEISNFIWGTADLIRDKFKRGDYEEVILPFVVLRRLDCVLEPTNEDVREAYEQYSDQLNEQALQEVLKEAADAPFYNYSEYTLETLLDEPSDIERNLKEYVHSFSPEMQEVLDNFGFESTIEGLAKHDLLYKVVKRFTQPEVDLHPDRVDNSTMGDIFEELIRRFNESLDENPGEHFTPREVVDLMAELAIEPDKDDFEDNEILHVYDPCCGSGGMLTETEYRIQQFNEDVEVWLFGQEVNPQTHAIAKSDMFIKGENATAANNIEDGSTLADDAFPDKQFDYMLANPPYGKDWKSDKEAVEKEYEQGYGGRFGAGLPAKDDGQFLFLQTMLSKMQDQDDGGSRIAFISNASPLFSADPNVSDSKNECSIRRWILENDWLEALIRLPDELFYNTKITTYVWVLSNDKPEDRNKRVQLIDASGEEFWTLMDDNKGDKRKKLTEDQIQKILELYRENDDSENSQIHPVREFGYRKVRIERPLRKNFKASEDRIEQIKDERAFGNLSGNKEGKERQEAIIQMLHGMDDTLYKDKEEFEEELDKAIEEAGLDLKKSVRGNIFNALGEKDPDAEIVRDSKGRPERDTDLTDYEYVPLDKDVQDYFEKEVQPYQPNAWINEDMTDPQDGGLGKIGYEINFNRYFYEYEPPRPLEEIEEDIEEVEQQVVDMIQEVTK</sequence>
<evidence type="ECO:0000259" key="8">
    <source>
        <dbReference type="Pfam" id="PF12161"/>
    </source>
</evidence>
<keyword evidence="2 9" id="KW-0489">Methyltransferase</keyword>
<evidence type="ECO:0000256" key="4">
    <source>
        <dbReference type="ARBA" id="ARBA00022691"/>
    </source>
</evidence>
<dbReference type="EC" id="2.1.1.72" evidence="1"/>
<name>A0ABD6CIA0_9EURY</name>
<dbReference type="InterPro" id="IPR022749">
    <property type="entry name" value="D12N6_MeTrfase_N"/>
</dbReference>
<dbReference type="InterPro" id="IPR051537">
    <property type="entry name" value="DNA_Adenine_Mtase"/>
</dbReference>
<keyword evidence="4" id="KW-0949">S-adenosyl-L-methionine</keyword>
<evidence type="ECO:0000259" key="7">
    <source>
        <dbReference type="Pfam" id="PF02384"/>
    </source>
</evidence>
<protein>
    <recommendedName>
        <fullName evidence="1">site-specific DNA-methyltransferase (adenine-specific)</fullName>
        <ecNumber evidence="1">2.1.1.72</ecNumber>
    </recommendedName>
</protein>
<dbReference type="AlphaFoldDB" id="A0ABD6CIA0"/>
<evidence type="ECO:0000256" key="3">
    <source>
        <dbReference type="ARBA" id="ARBA00022679"/>
    </source>
</evidence>